<dbReference type="Pfam" id="PF00293">
    <property type="entry name" value="NUDIX"/>
    <property type="match status" value="1"/>
</dbReference>
<dbReference type="PANTHER" id="PTHR43736:SF1">
    <property type="entry name" value="DIHYDRONEOPTERIN TRIPHOSPHATE DIPHOSPHATASE"/>
    <property type="match status" value="1"/>
</dbReference>
<comment type="caution">
    <text evidence="2">The sequence shown here is derived from an EMBL/GenBank/DDBJ whole genome shotgun (WGS) entry which is preliminary data.</text>
</comment>
<gene>
    <name evidence="2" type="ORF">KHLLAP_LOCUS313</name>
</gene>
<protein>
    <submittedName>
        <fullName evidence="2">Uu.00g026980.m01.CDS01</fullName>
    </submittedName>
</protein>
<dbReference type="EMBL" id="CAUWAG010000003">
    <property type="protein sequence ID" value="CAJ2499845.1"/>
    <property type="molecule type" value="Genomic_DNA"/>
</dbReference>
<evidence type="ECO:0000313" key="3">
    <source>
        <dbReference type="Proteomes" id="UP001295740"/>
    </source>
</evidence>
<name>A0AAI8YCL9_9PEZI</name>
<keyword evidence="3" id="KW-1185">Reference proteome</keyword>
<dbReference type="InterPro" id="IPR015797">
    <property type="entry name" value="NUDIX_hydrolase-like_dom_sf"/>
</dbReference>
<dbReference type="PROSITE" id="PS51462">
    <property type="entry name" value="NUDIX"/>
    <property type="match status" value="1"/>
</dbReference>
<evidence type="ECO:0000313" key="2">
    <source>
        <dbReference type="EMBL" id="CAJ2499845.1"/>
    </source>
</evidence>
<dbReference type="Proteomes" id="UP001295740">
    <property type="component" value="Unassembled WGS sequence"/>
</dbReference>
<proteinExistence type="predicted"/>
<dbReference type="AlphaFoldDB" id="A0AAI8YCL9"/>
<organism evidence="2 3">
    <name type="scientific">Anthostomella pinea</name>
    <dbReference type="NCBI Taxonomy" id="933095"/>
    <lineage>
        <taxon>Eukaryota</taxon>
        <taxon>Fungi</taxon>
        <taxon>Dikarya</taxon>
        <taxon>Ascomycota</taxon>
        <taxon>Pezizomycotina</taxon>
        <taxon>Sordariomycetes</taxon>
        <taxon>Xylariomycetidae</taxon>
        <taxon>Xylariales</taxon>
        <taxon>Xylariaceae</taxon>
        <taxon>Anthostomella</taxon>
    </lineage>
</organism>
<dbReference type="SUPFAM" id="SSF55811">
    <property type="entry name" value="Nudix"/>
    <property type="match status" value="1"/>
</dbReference>
<dbReference type="Gene3D" id="3.90.79.10">
    <property type="entry name" value="Nucleoside Triphosphate Pyrophosphohydrolase"/>
    <property type="match status" value="1"/>
</dbReference>
<accession>A0AAI8YCL9</accession>
<dbReference type="PANTHER" id="PTHR43736">
    <property type="entry name" value="ADP-RIBOSE PYROPHOSPHATASE"/>
    <property type="match status" value="1"/>
</dbReference>
<sequence length="190" mass="20862">MAPDVSAATGLVMTDRLRPYQVTPTTYIANHASNIRTTSHIVAAAIVVHSNRILLLQRAPHKFVPLTWEVPGGKCDPSDETVVAAAIRELREESGLVARNVVDVVRAYQWIDAGEVWEKVTFLVEVERGSSNEGEEEPTVTLELFEHADFAWVSKVDAVADRCGDIPLVWTSAEQKKAVLEAFEVVRAGA</sequence>
<reference evidence="2" key="1">
    <citation type="submission" date="2023-10" db="EMBL/GenBank/DDBJ databases">
        <authorList>
            <person name="Hackl T."/>
        </authorList>
    </citation>
    <scope>NUCLEOTIDE SEQUENCE</scope>
</reference>
<dbReference type="InterPro" id="IPR000086">
    <property type="entry name" value="NUDIX_hydrolase_dom"/>
</dbReference>
<feature type="domain" description="Nudix hydrolase" evidence="1">
    <location>
        <begin position="38"/>
        <end position="178"/>
    </location>
</feature>
<evidence type="ECO:0000259" key="1">
    <source>
        <dbReference type="PROSITE" id="PS51462"/>
    </source>
</evidence>